<dbReference type="Pfam" id="PF13966">
    <property type="entry name" value="zf-RVT"/>
    <property type="match status" value="1"/>
</dbReference>
<dbReference type="CDD" id="cd01650">
    <property type="entry name" value="RT_nLTR_like"/>
    <property type="match status" value="1"/>
</dbReference>
<dbReference type="Pfam" id="PF10197">
    <property type="entry name" value="Cir_N"/>
    <property type="match status" value="1"/>
</dbReference>
<dbReference type="EMBL" id="OIVN01000624">
    <property type="protein sequence ID" value="SPC83114.1"/>
    <property type="molecule type" value="Genomic_DNA"/>
</dbReference>
<feature type="compositionally biased region" description="Basic residues" evidence="1">
    <location>
        <begin position="1391"/>
        <end position="1405"/>
    </location>
</feature>
<feature type="region of interest" description="Disordered" evidence="1">
    <location>
        <begin position="118"/>
        <end position="162"/>
    </location>
</feature>
<dbReference type="SUPFAM" id="SSF56219">
    <property type="entry name" value="DNase I-like"/>
    <property type="match status" value="1"/>
</dbReference>
<evidence type="ECO:0000256" key="1">
    <source>
        <dbReference type="SAM" id="MobiDB-lite"/>
    </source>
</evidence>
<dbReference type="InterPro" id="IPR000477">
    <property type="entry name" value="RT_dom"/>
</dbReference>
<evidence type="ECO:0000259" key="2">
    <source>
        <dbReference type="PROSITE" id="PS50878"/>
    </source>
</evidence>
<proteinExistence type="predicted"/>
<organism evidence="3">
    <name type="scientific">Fagus sylvatica</name>
    <name type="common">Beechnut</name>
    <dbReference type="NCBI Taxonomy" id="28930"/>
    <lineage>
        <taxon>Eukaryota</taxon>
        <taxon>Viridiplantae</taxon>
        <taxon>Streptophyta</taxon>
        <taxon>Embryophyta</taxon>
        <taxon>Tracheophyta</taxon>
        <taxon>Spermatophyta</taxon>
        <taxon>Magnoliopsida</taxon>
        <taxon>eudicotyledons</taxon>
        <taxon>Gunneridae</taxon>
        <taxon>Pentapetalae</taxon>
        <taxon>rosids</taxon>
        <taxon>fabids</taxon>
        <taxon>Fagales</taxon>
        <taxon>Fagaceae</taxon>
        <taxon>Fagus</taxon>
    </lineage>
</organism>
<sequence length="1664" mass="191427">MEGEEEGGLGIRLNKDKGGEVDYKSKAGTAWSHSYLNQKPWHPLSYPNQRRKWIAEQTHANHHRRAQEVAREYAQEQEFFRQTALISKKEKEKVEMMKAVSFMYVRPPGYNAESAKAAEIADEKKSQHPLTDDTIPIPPQSVPKDPSGEEKKKPRPKDVFGRALPTEEEFEVLKNAPRNVGFESEFIPVREVGETEELEGVSAVKMETGVLGRVKPFGVEVRNVKCLRCGNYGHQSGDRECPLKDAIMPNEESRLKRDDPLNAILAHTDPTEVHINRERNVMWEELVGVASWWGVPWVVGGDFNAVRFPSERLGARHFTPAMRGFSEFISSCGLRDIQLEGGLFTWSNNRAKSKIDRFLFSDEWDEFFPSILQKRLPRILSDHFPILLEFGDFSRGRRPFRFENMWLKADGFKERVKEWWDSYIFYGTPGYIMACKLKALKVDLKKWNEEVFGNVGVKRKNLMSELIELDAMADIRHLTDVESQKKAQIVADLERTSLFEEISWRQKSRALWLREGDKNTKFFHRLANSNRRYNSISSLSIDGVLSTDSDAISECITNFFSKLFEEEESHRPLLDGLDFSMISEADALWLERPFGEEEVAGVVFGFNGDKAPGPDGFSMGFFQFCWGILQPDVMAVLNYFHGLCSFEKSLNATFVSLIPKKTDALEVKDFRPISLVGGTYKILAKLLANRLKVVLPKIISSSQNAFVQGRQILDSVLIASECLDSRLKHGDPGVLCKLDVEKAYDHINWEFLIYMLQRCGFPVRWRNWINFCISTARFSILVNGSPRGFFPSSRGLRQGDPLSPLLFVIVMEALSRLLDRAVREGLFSGFSVGTLAENSLMISHLLFADDTLIFCGADSDHISNLRYVFTWFEAVSGLKINLSKSEIVPVGDVPHIEDLMQILGCKQSALPLQYLGLPLGATFKDIGIWNPVLERVEKRLASWKRLYLSKGGKLTLIKSTLSSIPTYFLSLFPIPAKVANRLEKLQRDFLWCGMEEKPKFHLVNWSQICAPLRHGGLAVRDIRSFNKALLGKWLWRYGSEREALWRLVVNSKYGSLWGGWCSKSGQGPYGVSVWKFINKGWDSFYPLCSFEVGDGQKVKFWHDCWVGEMALKGAFPELFVLSRDKDASVADLMSFPNGILHWDLHFVRNVQDWELESLTSFMDLLYSCPLEGVGEDRLCWRRKATKGFTVKDYYSCLCTSPSVFFPWKIIWKAKVPPRIAFFSWTAALGKLLTIDNLRKRQLIIVDWCCLCKQSGESVDHLLLHCSMARELWSLVFGLFGVDWVMPGKVLHLWAGWEIRFGDQRNMVVWRMIPHCVMWCIWRERNARHFEDCERSVPLKWELKQKPGISPPRGGFKPDDPNQQIVAEDIFDEYGGFLSGGVPELLLNFSSKPKKKESRKKNKKKQQSPSGRKSKDPYENELSSEDGERTKNKKSQMKKEKRSHSESSLSDSSEFDRRKKNRHTHSYLSEDLDADRHCRSKKSRHKHSYSSEDSDIDRHHRSDKSRPKQSCLSEYSDLERHRSDKSIHRGSYLSEDSDLERHHGIVKSRHKHSYSSDDADPGKHHRGDKSRHKHPHSSEDSNCERHHRSKRSRQKQSYSSEDSDVDRHRRSNRSMQKQSYSSKDSDSGRHHRIDKSRNKSSHSLSFEDSDEGHRRSKYHGHHHDP</sequence>
<protein>
    <recommendedName>
        <fullName evidence="2">Reverse transcriptase domain-containing protein</fullName>
    </recommendedName>
</protein>
<feature type="compositionally biased region" description="Basic residues" evidence="1">
    <location>
        <begin position="1477"/>
        <end position="1487"/>
    </location>
</feature>
<dbReference type="InterPro" id="IPR043502">
    <property type="entry name" value="DNA/RNA_pol_sf"/>
</dbReference>
<dbReference type="InterPro" id="IPR036691">
    <property type="entry name" value="Endo/exonu/phosph_ase_sf"/>
</dbReference>
<dbReference type="InterPro" id="IPR019339">
    <property type="entry name" value="CIR_N_dom"/>
</dbReference>
<dbReference type="InterPro" id="IPR040014">
    <property type="entry name" value="CIR1"/>
</dbReference>
<feature type="compositionally biased region" description="Basic residues" evidence="1">
    <location>
        <begin position="1562"/>
        <end position="1574"/>
    </location>
</feature>
<reference evidence="3" key="1">
    <citation type="submission" date="2018-02" db="EMBL/GenBank/DDBJ databases">
        <authorList>
            <person name="Cohen D.B."/>
            <person name="Kent A.D."/>
        </authorList>
    </citation>
    <scope>NUCLEOTIDE SEQUENCE</scope>
</reference>
<dbReference type="PROSITE" id="PS50878">
    <property type="entry name" value="RT_POL"/>
    <property type="match status" value="1"/>
</dbReference>
<feature type="compositionally biased region" description="Basic residues" evidence="1">
    <location>
        <begin position="1628"/>
        <end position="1639"/>
    </location>
</feature>
<feature type="region of interest" description="Disordered" evidence="1">
    <location>
        <begin position="1389"/>
        <end position="1664"/>
    </location>
</feature>
<dbReference type="SMART" id="SM01083">
    <property type="entry name" value="Cir_N"/>
    <property type="match status" value="1"/>
</dbReference>
<dbReference type="Gene3D" id="3.60.10.10">
    <property type="entry name" value="Endonuclease/exonuclease/phosphatase"/>
    <property type="match status" value="1"/>
</dbReference>
<dbReference type="GO" id="GO:0005634">
    <property type="term" value="C:nucleus"/>
    <property type="evidence" value="ECO:0007669"/>
    <property type="project" value="TreeGrafter"/>
</dbReference>
<feature type="domain" description="Reverse transcriptase" evidence="2">
    <location>
        <begin position="639"/>
        <end position="919"/>
    </location>
</feature>
<accession>A0A2N9F8K7</accession>
<feature type="compositionally biased region" description="Basic residues" evidence="1">
    <location>
        <begin position="1653"/>
        <end position="1664"/>
    </location>
</feature>
<feature type="compositionally biased region" description="Basic and acidic residues" evidence="1">
    <location>
        <begin position="146"/>
        <end position="160"/>
    </location>
</feature>
<dbReference type="SUPFAM" id="SSF56672">
    <property type="entry name" value="DNA/RNA polymerases"/>
    <property type="match status" value="1"/>
</dbReference>
<evidence type="ECO:0000313" key="3">
    <source>
        <dbReference type="EMBL" id="SPC83114.1"/>
    </source>
</evidence>
<feature type="compositionally biased region" description="Basic and acidic residues" evidence="1">
    <location>
        <begin position="1516"/>
        <end position="1526"/>
    </location>
</feature>
<feature type="compositionally biased region" description="Basic and acidic residues" evidence="1">
    <location>
        <begin position="1495"/>
        <end position="1505"/>
    </location>
</feature>
<feature type="compositionally biased region" description="Basic residues" evidence="1">
    <location>
        <begin position="1543"/>
        <end position="1552"/>
    </location>
</feature>
<dbReference type="Pfam" id="PF00078">
    <property type="entry name" value="RVT_1"/>
    <property type="match status" value="1"/>
</dbReference>
<dbReference type="GO" id="GO:0003714">
    <property type="term" value="F:transcription corepressor activity"/>
    <property type="evidence" value="ECO:0007669"/>
    <property type="project" value="InterPro"/>
</dbReference>
<dbReference type="InterPro" id="IPR026960">
    <property type="entry name" value="RVT-Znf"/>
</dbReference>
<name>A0A2N9F8K7_FAGSY</name>
<feature type="compositionally biased region" description="Basic residues" evidence="1">
    <location>
        <begin position="1430"/>
        <end position="1441"/>
    </location>
</feature>
<gene>
    <name evidence="3" type="ORF">FSB_LOCUS10996</name>
</gene>
<feature type="compositionally biased region" description="Basic residues" evidence="1">
    <location>
        <begin position="1584"/>
        <end position="1593"/>
    </location>
</feature>
<dbReference type="PANTHER" id="PTHR13151:SF2">
    <property type="entry name" value="COREPRESSOR INTERACTING WITH RBPJ 1"/>
    <property type="match status" value="1"/>
</dbReference>
<dbReference type="PANTHER" id="PTHR13151">
    <property type="entry name" value="CBF1 INTERACTING COREPRESSOR CIR"/>
    <property type="match status" value="1"/>
</dbReference>